<feature type="chain" id="PRO_5003382932" description="ABC-type Fe3+ transport system, periplasmic component" evidence="2">
    <location>
        <begin position="20"/>
        <end position="397"/>
    </location>
</feature>
<evidence type="ECO:0000256" key="2">
    <source>
        <dbReference type="SAM" id="SignalP"/>
    </source>
</evidence>
<dbReference type="PANTHER" id="PTHR30006">
    <property type="entry name" value="THIAMINE-BINDING PERIPLASMIC PROTEIN-RELATED"/>
    <property type="match status" value="1"/>
</dbReference>
<organism evidence="3">
    <name type="scientific">Fusarium oxysporum (strain Fo5176)</name>
    <name type="common">Fusarium vascular wilt</name>
    <dbReference type="NCBI Taxonomy" id="660025"/>
    <lineage>
        <taxon>Eukaryota</taxon>
        <taxon>Fungi</taxon>
        <taxon>Dikarya</taxon>
        <taxon>Ascomycota</taxon>
        <taxon>Pezizomycotina</taxon>
        <taxon>Sordariomycetes</taxon>
        <taxon>Hypocreomycetidae</taxon>
        <taxon>Hypocreales</taxon>
        <taxon>Nectriaceae</taxon>
        <taxon>Fusarium</taxon>
        <taxon>Fusarium oxysporum species complex</taxon>
    </lineage>
</organism>
<evidence type="ECO:0000256" key="1">
    <source>
        <dbReference type="ARBA" id="ARBA00022729"/>
    </source>
</evidence>
<protein>
    <recommendedName>
        <fullName evidence="4">ABC-type Fe3+ transport system, periplasmic component</fullName>
    </recommendedName>
</protein>
<dbReference type="SUPFAM" id="SSF53850">
    <property type="entry name" value="Periplasmic binding protein-like II"/>
    <property type="match status" value="1"/>
</dbReference>
<evidence type="ECO:0008006" key="4">
    <source>
        <dbReference type="Google" id="ProtNLM"/>
    </source>
</evidence>
<dbReference type="PANTHER" id="PTHR30006:SF2">
    <property type="entry name" value="ABC TRANSPORTER SUBSTRATE-BINDING PROTEIN"/>
    <property type="match status" value="1"/>
</dbReference>
<name>F9FCP9_FUSOF</name>
<evidence type="ECO:0000313" key="3">
    <source>
        <dbReference type="EMBL" id="EGU85310.1"/>
    </source>
</evidence>
<gene>
    <name evidence="3" type="ORF">FOXB_04177</name>
</gene>
<dbReference type="EMBL" id="AFQF01001355">
    <property type="protein sequence ID" value="EGU85310.1"/>
    <property type="molecule type" value="Genomic_DNA"/>
</dbReference>
<reference evidence="3" key="1">
    <citation type="journal article" date="2012" name="Mol. Plant Microbe Interact.">
        <title>A highly conserved effector in Fusarium oxysporum is required for full virulence on Arabidopsis.</title>
        <authorList>
            <person name="Thatcher L.F."/>
            <person name="Gardiner D.M."/>
            <person name="Kazan K."/>
            <person name="Manners J."/>
        </authorList>
    </citation>
    <scope>NUCLEOTIDE SEQUENCE [LARGE SCALE GENOMIC DNA]</scope>
    <source>
        <strain evidence="3">Fo5176</strain>
    </source>
</reference>
<dbReference type="Gene3D" id="3.40.190.10">
    <property type="entry name" value="Periplasmic binding protein-like II"/>
    <property type="match status" value="2"/>
</dbReference>
<comment type="caution">
    <text evidence="3">The sequence shown here is derived from an EMBL/GenBank/DDBJ whole genome shotgun (WGS) entry which is preliminary data.</text>
</comment>
<dbReference type="STRING" id="660025.F9FCP9"/>
<accession>F9FCP9</accession>
<proteinExistence type="predicted"/>
<feature type="signal peptide" evidence="2">
    <location>
        <begin position="1"/>
        <end position="19"/>
    </location>
</feature>
<dbReference type="OrthoDB" id="124329at2759"/>
<dbReference type="AlphaFoldDB" id="F9FCP9"/>
<sequence>MRLLSLPSTLLLAANAAAAYDTLFHFGPTAQVETRSIDQIYKAALKEGGVVTAWFGGDEKSQEDAMKKAFESSFPGMKLNLTVDLSKYLDGNIDQQLANNNVYVDTLALQTTQDFPRWKEQGALLYYAPAGFDKIYSGLKDIDAAFYGYTGIAWQLIWNAGKLKGKKAPAEYNDFLAPEYKGKLALTYPNDDDSILFLFDQILNKYGETWFNKLLQQKPRWVRGAATPQTLVRNSKTPYVATFTSAMGLTTGAGSLNATYPKKSNFISWAQHTAILKDAPHPEGAKLLQNFLLSKDFQKTNGLWPVRSDVAPPAGFPQFINEPNTDPHDFMKFMSDRERVERLRFWFEKRLGTAQGLSPLDDDLNSFNHRAKLLLVANKCLHNIVSAELLGEELMAN</sequence>
<keyword evidence="1 2" id="KW-0732">Signal</keyword>
<dbReference type="Pfam" id="PF13343">
    <property type="entry name" value="SBP_bac_6"/>
    <property type="match status" value="1"/>
</dbReference>